<proteinExistence type="predicted"/>
<protein>
    <recommendedName>
        <fullName evidence="3">Helix-turn-helix domain containing protein</fullName>
    </recommendedName>
</protein>
<dbReference type="Proteomes" id="UP000317316">
    <property type="component" value="Unassembled WGS sequence"/>
</dbReference>
<keyword evidence="2" id="KW-1185">Reference proteome</keyword>
<evidence type="ECO:0008006" key="3">
    <source>
        <dbReference type="Google" id="ProtNLM"/>
    </source>
</evidence>
<reference evidence="1 2" key="1">
    <citation type="submission" date="2019-05" db="EMBL/GenBank/DDBJ databases">
        <title>Psychrobacillus vulpis sp. nov., a new species isolated from feces of a red fox that inhabits in The Tablas de Daimiel Natural Park, Albacete, Spain.</title>
        <authorList>
            <person name="Rodriguez M."/>
            <person name="Reina J.C."/>
            <person name="Bejar V."/>
            <person name="Llamas I."/>
        </authorList>
    </citation>
    <scope>NUCLEOTIDE SEQUENCE [LARGE SCALE GENOMIC DNA]</scope>
    <source>
        <strain evidence="1 2">NEAU-3TGS17</strain>
    </source>
</reference>
<dbReference type="EMBL" id="VDGH01000004">
    <property type="protein sequence ID" value="TQR14449.1"/>
    <property type="molecule type" value="Genomic_DNA"/>
</dbReference>
<evidence type="ECO:0000313" key="1">
    <source>
        <dbReference type="EMBL" id="TQR14449.1"/>
    </source>
</evidence>
<dbReference type="OrthoDB" id="2455520at2"/>
<sequence>MNYYLFEDDKHRVNMIFQESELEAFVWYWKEGYDITKIAKEMKRKPIEVLLLALDRAERKDKA</sequence>
<gene>
    <name evidence="1" type="ORF">FG382_08315</name>
</gene>
<evidence type="ECO:0000313" key="2">
    <source>
        <dbReference type="Proteomes" id="UP000317316"/>
    </source>
</evidence>
<organism evidence="1 2">
    <name type="scientific">Psychrobacillus lasiicapitis</name>
    <dbReference type="NCBI Taxonomy" id="1636719"/>
    <lineage>
        <taxon>Bacteria</taxon>
        <taxon>Bacillati</taxon>
        <taxon>Bacillota</taxon>
        <taxon>Bacilli</taxon>
        <taxon>Bacillales</taxon>
        <taxon>Bacillaceae</taxon>
        <taxon>Psychrobacillus</taxon>
    </lineage>
</organism>
<dbReference type="RefSeq" id="WP_142538432.1">
    <property type="nucleotide sequence ID" value="NZ_BMIE01000003.1"/>
</dbReference>
<accession>A0A544TAI9</accession>
<comment type="caution">
    <text evidence="1">The sequence shown here is derived from an EMBL/GenBank/DDBJ whole genome shotgun (WGS) entry which is preliminary data.</text>
</comment>
<dbReference type="AlphaFoldDB" id="A0A544TAI9"/>
<name>A0A544TAI9_9BACI</name>